<comment type="caution">
    <text evidence="1">The sequence shown here is derived from an EMBL/GenBank/DDBJ whole genome shotgun (WGS) entry which is preliminary data.</text>
</comment>
<dbReference type="PANTHER" id="PTHR21398">
    <property type="entry name" value="AGAP007094-PA"/>
    <property type="match status" value="1"/>
</dbReference>
<dbReference type="Proteomes" id="UP000747542">
    <property type="component" value="Unassembled WGS sequence"/>
</dbReference>
<dbReference type="AlphaFoldDB" id="A0A8J5K6E2"/>
<organism evidence="1 2">
    <name type="scientific">Homarus americanus</name>
    <name type="common">American lobster</name>
    <dbReference type="NCBI Taxonomy" id="6706"/>
    <lineage>
        <taxon>Eukaryota</taxon>
        <taxon>Metazoa</taxon>
        <taxon>Ecdysozoa</taxon>
        <taxon>Arthropoda</taxon>
        <taxon>Crustacea</taxon>
        <taxon>Multicrustacea</taxon>
        <taxon>Malacostraca</taxon>
        <taxon>Eumalacostraca</taxon>
        <taxon>Eucarida</taxon>
        <taxon>Decapoda</taxon>
        <taxon>Pleocyemata</taxon>
        <taxon>Astacidea</taxon>
        <taxon>Nephropoidea</taxon>
        <taxon>Nephropidae</taxon>
        <taxon>Homarus</taxon>
    </lineage>
</organism>
<accession>A0A8J5K6E2</accession>
<reference evidence="1" key="1">
    <citation type="journal article" date="2021" name="Sci. Adv.">
        <title>The American lobster genome reveals insights on longevity, neural, and immune adaptations.</title>
        <authorList>
            <person name="Polinski J.M."/>
            <person name="Zimin A.V."/>
            <person name="Clark K.F."/>
            <person name="Kohn A.B."/>
            <person name="Sadowski N."/>
            <person name="Timp W."/>
            <person name="Ptitsyn A."/>
            <person name="Khanna P."/>
            <person name="Romanova D.Y."/>
            <person name="Williams P."/>
            <person name="Greenwood S.J."/>
            <person name="Moroz L.L."/>
            <person name="Walt D.R."/>
            <person name="Bodnar A.G."/>
        </authorList>
    </citation>
    <scope>NUCLEOTIDE SEQUENCE</scope>
    <source>
        <strain evidence="1">GMGI-L3</strain>
    </source>
</reference>
<dbReference type="OrthoDB" id="6340174at2759"/>
<proteinExistence type="predicted"/>
<dbReference type="InterPro" id="IPR006631">
    <property type="entry name" value="DM4_12"/>
</dbReference>
<keyword evidence="2" id="KW-1185">Reference proteome</keyword>
<evidence type="ECO:0000313" key="1">
    <source>
        <dbReference type="EMBL" id="KAG7168543.1"/>
    </source>
</evidence>
<dbReference type="Pfam" id="PF07841">
    <property type="entry name" value="DM4_12"/>
    <property type="match status" value="1"/>
</dbReference>
<dbReference type="PANTHER" id="PTHR21398:SF6">
    <property type="entry name" value="AGAP007094-PA"/>
    <property type="match status" value="1"/>
</dbReference>
<dbReference type="EMBL" id="JAHLQT010020073">
    <property type="protein sequence ID" value="KAG7168543.1"/>
    <property type="molecule type" value="Genomic_DNA"/>
</dbReference>
<name>A0A8J5K6E2_HOMAM</name>
<dbReference type="SMART" id="SM00718">
    <property type="entry name" value="DM4_12"/>
    <property type="match status" value="1"/>
</dbReference>
<evidence type="ECO:0000313" key="2">
    <source>
        <dbReference type="Proteomes" id="UP000747542"/>
    </source>
</evidence>
<protein>
    <submittedName>
        <fullName evidence="1">Putative DM4/DM12 family-like protein 18</fullName>
    </submittedName>
</protein>
<gene>
    <name evidence="1" type="ORF">Hamer_G002629</name>
</gene>
<sequence>MTAALPNLFTHPYLSIVNQLGVPINTDNDNDSVPTPRLLPYGAVSFIIILDALVQEYVKGRSYTDDQVSIYRSLEDKMTATYGLDGPACLLRFICDLQKFPIKDWTIVGEVITAVFTPREDGRGMLLDYREAQLAGQMEDPESCFVNYGYTCPFSVFNYFRELEDLERQDNLPLDDEEEAQELLLSPGDLELQADLTEDDGVFQQIV</sequence>